<proteinExistence type="predicted"/>
<gene>
    <name evidence="1" type="ORF">ACFSCX_07425</name>
</gene>
<comment type="caution">
    <text evidence="1">The sequence shown here is derived from an EMBL/GenBank/DDBJ whole genome shotgun (WGS) entry which is preliminary data.</text>
</comment>
<keyword evidence="2" id="KW-1185">Reference proteome</keyword>
<reference evidence="2" key="1">
    <citation type="journal article" date="2019" name="Int. J. Syst. Evol. Microbiol.">
        <title>The Global Catalogue of Microorganisms (GCM) 10K type strain sequencing project: providing services to taxonomists for standard genome sequencing and annotation.</title>
        <authorList>
            <consortium name="The Broad Institute Genomics Platform"/>
            <consortium name="The Broad Institute Genome Sequencing Center for Infectious Disease"/>
            <person name="Wu L."/>
            <person name="Ma J."/>
        </authorList>
    </citation>
    <scope>NUCLEOTIDE SEQUENCE [LARGE SCALE GENOMIC DNA]</scope>
    <source>
        <strain evidence="2">CCUG 49339</strain>
    </source>
</reference>
<dbReference type="Proteomes" id="UP001597214">
    <property type="component" value="Unassembled WGS sequence"/>
</dbReference>
<organism evidence="1 2">
    <name type="scientific">Bacillus salitolerans</name>
    <dbReference type="NCBI Taxonomy" id="1437434"/>
    <lineage>
        <taxon>Bacteria</taxon>
        <taxon>Bacillati</taxon>
        <taxon>Bacillota</taxon>
        <taxon>Bacilli</taxon>
        <taxon>Bacillales</taxon>
        <taxon>Bacillaceae</taxon>
        <taxon>Bacillus</taxon>
    </lineage>
</organism>
<evidence type="ECO:0000313" key="1">
    <source>
        <dbReference type="EMBL" id="MFD1736392.1"/>
    </source>
</evidence>
<protein>
    <submittedName>
        <fullName evidence="1">Uncharacterized protein</fullName>
    </submittedName>
</protein>
<dbReference type="EMBL" id="JBHUEM010000007">
    <property type="protein sequence ID" value="MFD1736392.1"/>
    <property type="molecule type" value="Genomic_DNA"/>
</dbReference>
<evidence type="ECO:0000313" key="2">
    <source>
        <dbReference type="Proteomes" id="UP001597214"/>
    </source>
</evidence>
<name>A0ABW4LPG1_9BACI</name>
<sequence>MKKDTFTEEEAIKITIQHGYNGSEFKTKVWKDRGCLSTNRTLDALIGKLETIYHIVEVNGKGKKRKYTLKNKKEEMTEREYDYKGTVPTEEEETMKEYFFHNLLKDGLGFARPYSAWIKEFKLFQRNPFSSEDLMDEIKELHMGVLVNPKEIVSEFHKAINNYNKSLIENSFRRLEREGRITRSISYMFRTIDGNYEEVDEERYEEATTFKKELVESFDIEYTQYIQASFPFAHRSERMKEIIEEVNKQMEMEFGIKYMYQAIGISVIDEKVIKEVSKEDFDQAYFKKFIKLAQNRQESKKYKETKSFWRRTYLMNTLKILSIILKDKSVFDGLEELLRKELKKKSKEEFLDYVGDYDDDFEF</sequence>
<dbReference type="RefSeq" id="WP_377927542.1">
    <property type="nucleotide sequence ID" value="NZ_JBHUEM010000007.1"/>
</dbReference>
<accession>A0ABW4LPG1</accession>